<dbReference type="PANTHER" id="PTHR14136:SF17">
    <property type="entry name" value="BTB_POZ DOMAIN-CONTAINING PROTEIN KCTD9"/>
    <property type="match status" value="1"/>
</dbReference>
<dbReference type="SUPFAM" id="SSF141571">
    <property type="entry name" value="Pentapeptide repeat-like"/>
    <property type="match status" value="1"/>
</dbReference>
<protein>
    <submittedName>
        <fullName evidence="2">Uncharacterized protein YjbI with pentapeptide repeats</fullName>
    </submittedName>
</protein>
<feature type="chain" id="PRO_5042577467" evidence="1">
    <location>
        <begin position="19"/>
        <end position="246"/>
    </location>
</feature>
<proteinExistence type="predicted"/>
<organism evidence="2 3">
    <name type="scientific">Agrobacterium larrymoorei</name>
    <dbReference type="NCBI Taxonomy" id="160699"/>
    <lineage>
        <taxon>Bacteria</taxon>
        <taxon>Pseudomonadati</taxon>
        <taxon>Pseudomonadota</taxon>
        <taxon>Alphaproteobacteria</taxon>
        <taxon>Hyphomicrobiales</taxon>
        <taxon>Rhizobiaceae</taxon>
        <taxon>Rhizobium/Agrobacterium group</taxon>
        <taxon>Agrobacterium</taxon>
    </lineage>
</organism>
<name>A0AAJ2BGM0_9HYPH</name>
<reference evidence="2" key="1">
    <citation type="submission" date="2023-08" db="EMBL/GenBank/DDBJ databases">
        <title>Functional and genomic diversity of the sorghum phyllosphere microbiome.</title>
        <authorList>
            <person name="Shade A."/>
        </authorList>
    </citation>
    <scope>NUCLEOTIDE SEQUENCE</scope>
    <source>
        <strain evidence="2">SORGH_AS_0974</strain>
    </source>
</reference>
<dbReference type="EMBL" id="JAVIZC010000003">
    <property type="protein sequence ID" value="MDR6104657.1"/>
    <property type="molecule type" value="Genomic_DNA"/>
</dbReference>
<gene>
    <name evidence="2" type="ORF">QE369_004854</name>
</gene>
<keyword evidence="1" id="KW-0732">Signal</keyword>
<accession>A0AAJ2BGM0</accession>
<dbReference type="Pfam" id="PF00805">
    <property type="entry name" value="Pentapeptide"/>
    <property type="match status" value="2"/>
</dbReference>
<dbReference type="PANTHER" id="PTHR14136">
    <property type="entry name" value="BTB_POZ DOMAIN-CONTAINING PROTEIN KCTD9"/>
    <property type="match status" value="1"/>
</dbReference>
<evidence type="ECO:0000313" key="2">
    <source>
        <dbReference type="EMBL" id="MDR6104657.1"/>
    </source>
</evidence>
<evidence type="ECO:0000256" key="1">
    <source>
        <dbReference type="SAM" id="SignalP"/>
    </source>
</evidence>
<sequence length="246" mass="26178">MRKLARMVSALPSNHLLAAVAAMIGAISISGQPAMAASCRADASTGIDWSECNKRLLMLGGSVLDGADLHGTDFTYTDLRGSSFNKANMEKAKLIRTSLASSQLEGANLIKIEAYRSDFSDANAENARFNSAEMQRANFENAKLVNADFSKAELGRADFNGAVLTGTKFTKANLSRASFTGAKFTGPIDFSDSFLLLARIEGLDLSAATGLDQKQIDIACGDDKTKLPQGLTKPATWPCPADPEDD</sequence>
<dbReference type="AlphaFoldDB" id="A0AAJ2BGM0"/>
<dbReference type="InterPro" id="IPR001646">
    <property type="entry name" value="5peptide_repeat"/>
</dbReference>
<dbReference type="RefSeq" id="WP_404976407.1">
    <property type="nucleotide sequence ID" value="NZ_JAVIZC010000003.1"/>
</dbReference>
<dbReference type="Proteomes" id="UP001255601">
    <property type="component" value="Unassembled WGS sequence"/>
</dbReference>
<feature type="signal peptide" evidence="1">
    <location>
        <begin position="1"/>
        <end position="18"/>
    </location>
</feature>
<dbReference type="InterPro" id="IPR051082">
    <property type="entry name" value="Pentapeptide-BTB/POZ_domain"/>
</dbReference>
<evidence type="ECO:0000313" key="3">
    <source>
        <dbReference type="Proteomes" id="UP001255601"/>
    </source>
</evidence>
<dbReference type="Gene3D" id="2.160.20.80">
    <property type="entry name" value="E3 ubiquitin-protein ligase SopA"/>
    <property type="match status" value="1"/>
</dbReference>
<comment type="caution">
    <text evidence="2">The sequence shown here is derived from an EMBL/GenBank/DDBJ whole genome shotgun (WGS) entry which is preliminary data.</text>
</comment>